<feature type="domain" description="FAD-binding FR-type" evidence="9">
    <location>
        <begin position="119"/>
        <end position="223"/>
    </location>
</feature>
<dbReference type="Gene3D" id="2.40.30.10">
    <property type="entry name" value="Translation factors"/>
    <property type="match status" value="1"/>
</dbReference>
<sequence length="399" mass="43747">MLRLSTCSRGAKTASTLFTVSTSHAHPAAAQIRFYARPPKPSTFQQPPAQKTTFNSTSSTTARAPKTSTTSNIITFLAASSIGIGAYLYQWNQHRSSSGVLSSNPFFDFFSPAETLTTEKWTPVQLTKITKVSEHTSLFEFQLPSPCTIPISSAIYVKDDQIQAMRAYTPVHSVEQEQGTVQLLIKRYSEGQVSRFMHDAKEGQKIEMRGPVLIWPGGKEDLKQWDEIGMIAGGTGITAFMPIIHSALTNPDKKVKISLLFASQSPEELYFKDELDYLVKTFPNQLRVSYTVDKAPAIPAVASETVTAPSKWEGHVGFVNQAMLQGLLPPAKKAITKGDVAQETEQAGKEVKKSIVLVCGPESMVNHVAGTRGMSGQEPIRGVLGAMGYQREQVFRFPN</sequence>
<dbReference type="PANTHER" id="PTHR19370">
    <property type="entry name" value="NADH-CYTOCHROME B5 REDUCTASE"/>
    <property type="match status" value="1"/>
</dbReference>
<dbReference type="Pfam" id="PF00175">
    <property type="entry name" value="NAD_binding_1"/>
    <property type="match status" value="1"/>
</dbReference>
<evidence type="ECO:0000256" key="8">
    <source>
        <dbReference type="SAM" id="MobiDB-lite"/>
    </source>
</evidence>
<evidence type="ECO:0000256" key="6">
    <source>
        <dbReference type="ARBA" id="ARBA00022827"/>
    </source>
</evidence>
<evidence type="ECO:0000256" key="5">
    <source>
        <dbReference type="ARBA" id="ARBA00022630"/>
    </source>
</evidence>
<dbReference type="InterPro" id="IPR001433">
    <property type="entry name" value="OxRdtase_FAD/NAD-bd"/>
</dbReference>
<keyword evidence="5" id="KW-0285">Flavoprotein</keyword>
<comment type="caution">
    <text evidence="10">The sequence shown here is derived from an EMBL/GenBank/DDBJ whole genome shotgun (WGS) entry which is preliminary data.</text>
</comment>
<dbReference type="CDD" id="cd06183">
    <property type="entry name" value="cyt_b5_reduct_like"/>
    <property type="match status" value="1"/>
</dbReference>
<name>A0ABQ7KDP7_9FUNG</name>
<dbReference type="InterPro" id="IPR017927">
    <property type="entry name" value="FAD-bd_FR_type"/>
</dbReference>
<dbReference type="PROSITE" id="PS51384">
    <property type="entry name" value="FAD_FR"/>
    <property type="match status" value="1"/>
</dbReference>
<dbReference type="InterPro" id="IPR017938">
    <property type="entry name" value="Riboflavin_synthase-like_b-brl"/>
</dbReference>
<dbReference type="Pfam" id="PF00970">
    <property type="entry name" value="FAD_binding_6"/>
    <property type="match status" value="1"/>
</dbReference>
<dbReference type="InterPro" id="IPR001834">
    <property type="entry name" value="CBR-like"/>
</dbReference>
<organism evidence="10 11">
    <name type="scientific">Linnemannia gamsii</name>
    <dbReference type="NCBI Taxonomy" id="64522"/>
    <lineage>
        <taxon>Eukaryota</taxon>
        <taxon>Fungi</taxon>
        <taxon>Fungi incertae sedis</taxon>
        <taxon>Mucoromycota</taxon>
        <taxon>Mortierellomycotina</taxon>
        <taxon>Mortierellomycetes</taxon>
        <taxon>Mortierellales</taxon>
        <taxon>Mortierellaceae</taxon>
        <taxon>Linnemannia</taxon>
    </lineage>
</organism>
<feature type="region of interest" description="Disordered" evidence="8">
    <location>
        <begin position="39"/>
        <end position="65"/>
    </location>
</feature>
<protein>
    <recommendedName>
        <fullName evidence="4">cytochrome-b5 reductase</fullName>
        <ecNumber evidence="4">1.6.2.2</ecNumber>
    </recommendedName>
</protein>
<dbReference type="Proteomes" id="UP001194696">
    <property type="component" value="Unassembled WGS sequence"/>
</dbReference>
<evidence type="ECO:0000256" key="3">
    <source>
        <dbReference type="ARBA" id="ARBA00006105"/>
    </source>
</evidence>
<evidence type="ECO:0000256" key="1">
    <source>
        <dbReference type="ARBA" id="ARBA00001974"/>
    </source>
</evidence>
<dbReference type="PRINTS" id="PR00406">
    <property type="entry name" value="CYTB5RDTASE"/>
</dbReference>
<gene>
    <name evidence="10" type="primary">MCR1_2</name>
    <name evidence="10" type="ORF">BGZ96_012062</name>
</gene>
<comment type="cofactor">
    <cofactor evidence="1">
        <name>FAD</name>
        <dbReference type="ChEBI" id="CHEBI:57692"/>
    </cofactor>
</comment>
<dbReference type="SUPFAM" id="SSF63380">
    <property type="entry name" value="Riboflavin synthase domain-like"/>
    <property type="match status" value="1"/>
</dbReference>
<dbReference type="SUPFAM" id="SSF52343">
    <property type="entry name" value="Ferredoxin reductase-like, C-terminal NADP-linked domain"/>
    <property type="match status" value="1"/>
</dbReference>
<evidence type="ECO:0000256" key="4">
    <source>
        <dbReference type="ARBA" id="ARBA00012011"/>
    </source>
</evidence>
<reference evidence="10 11" key="1">
    <citation type="journal article" date="2020" name="Fungal Divers.">
        <title>Resolving the Mortierellaceae phylogeny through synthesis of multi-gene phylogenetics and phylogenomics.</title>
        <authorList>
            <person name="Vandepol N."/>
            <person name="Liber J."/>
            <person name="Desiro A."/>
            <person name="Na H."/>
            <person name="Kennedy M."/>
            <person name="Barry K."/>
            <person name="Grigoriev I.V."/>
            <person name="Miller A.N."/>
            <person name="O'Donnell K."/>
            <person name="Stajich J.E."/>
            <person name="Bonito G."/>
        </authorList>
    </citation>
    <scope>NUCLEOTIDE SEQUENCE [LARGE SCALE GENOMIC DNA]</scope>
    <source>
        <strain evidence="10 11">AD045</strain>
    </source>
</reference>
<dbReference type="PANTHER" id="PTHR19370:SF171">
    <property type="entry name" value="NADH-CYTOCHROME B5 REDUCTASE 2"/>
    <property type="match status" value="1"/>
</dbReference>
<keyword evidence="7" id="KW-0560">Oxidoreductase</keyword>
<feature type="compositionally biased region" description="Polar residues" evidence="8">
    <location>
        <begin position="42"/>
        <end position="65"/>
    </location>
</feature>
<evidence type="ECO:0000256" key="7">
    <source>
        <dbReference type="ARBA" id="ARBA00023002"/>
    </source>
</evidence>
<evidence type="ECO:0000259" key="9">
    <source>
        <dbReference type="PROSITE" id="PS51384"/>
    </source>
</evidence>
<proteinExistence type="inferred from homology"/>
<comment type="similarity">
    <text evidence="3">Belongs to the flavoprotein pyridine nucleotide cytochrome reductase family.</text>
</comment>
<evidence type="ECO:0000313" key="11">
    <source>
        <dbReference type="Proteomes" id="UP001194696"/>
    </source>
</evidence>
<dbReference type="Gene3D" id="3.40.50.80">
    <property type="entry name" value="Nucleotide-binding domain of ferredoxin-NADP reductase (FNR) module"/>
    <property type="match status" value="1"/>
</dbReference>
<evidence type="ECO:0000313" key="10">
    <source>
        <dbReference type="EMBL" id="KAG0295289.1"/>
    </source>
</evidence>
<comment type="subcellular location">
    <subcellularLocation>
        <location evidence="2">Mitochondrion outer membrane</location>
        <topology evidence="2">Single-pass membrane protein</topology>
    </subcellularLocation>
</comment>
<dbReference type="InterPro" id="IPR039261">
    <property type="entry name" value="FNR_nucleotide-bd"/>
</dbReference>
<dbReference type="InterPro" id="IPR008333">
    <property type="entry name" value="Cbr1-like_FAD-bd_dom"/>
</dbReference>
<keyword evidence="11" id="KW-1185">Reference proteome</keyword>
<dbReference type="EC" id="1.6.2.2" evidence="4"/>
<dbReference type="EMBL" id="JAAAIM010000089">
    <property type="protein sequence ID" value="KAG0295289.1"/>
    <property type="molecule type" value="Genomic_DNA"/>
</dbReference>
<keyword evidence="6" id="KW-0274">FAD</keyword>
<accession>A0ABQ7KDP7</accession>
<evidence type="ECO:0000256" key="2">
    <source>
        <dbReference type="ARBA" id="ARBA00004572"/>
    </source>
</evidence>